<dbReference type="InterPro" id="IPR029465">
    <property type="entry name" value="ATPgrasp_TupA"/>
</dbReference>
<protein>
    <submittedName>
        <fullName evidence="1">Uncharacterized protein</fullName>
    </submittedName>
</protein>
<dbReference type="HOGENOM" id="CLU_056705_0_0_9"/>
<accession>C9A6W6</accession>
<evidence type="ECO:0000313" key="2">
    <source>
        <dbReference type="Proteomes" id="UP000012675"/>
    </source>
</evidence>
<gene>
    <name evidence="1" type="ORF">ECBG_00496</name>
</gene>
<dbReference type="GeneID" id="15141709"/>
<dbReference type="eggNOG" id="COG3307">
    <property type="taxonomic scope" value="Bacteria"/>
</dbReference>
<keyword evidence="2" id="KW-1185">Reference proteome</keyword>
<evidence type="ECO:0000313" key="1">
    <source>
        <dbReference type="EMBL" id="EEV38227.1"/>
    </source>
</evidence>
<dbReference type="KEGG" id="ecas:ECBG_00496"/>
<dbReference type="RefSeq" id="WP_015509397.1">
    <property type="nucleotide sequence ID" value="NC_020995.1"/>
</dbReference>
<sequence>MIRRLGKQLKIRLNFLLFKINREKFLIRKCNKLLGYKINFSNPQTYNEKIQWLKLYWYDEKAKTCVDKFLVRDYVEKKGYKDILNELYGVYNNFDDINFDVLPNSYVLKATHNSGDVIIVNENKPLNMKIARKKLDKLMKTSYFQQSQEWVYKDLKPRIICEEYIESENNKQAKDYKFFCFEGKVKFLFVASDRGYSNGKVTTKFDFYTPEWNKIDVQNGYPQSEYIMDKPKNLDEMIKIAETLSKDFPHVRVDLYNEYNEIRFGELTFFHFSGTTKFDPFDFDQKFGQFIDLSKIKKTVYADEK</sequence>
<dbReference type="Pfam" id="PF14305">
    <property type="entry name" value="ATPgrasp_TupA"/>
    <property type="match status" value="1"/>
</dbReference>
<reference evidence="1 2" key="1">
    <citation type="submission" date="2009-02" db="EMBL/GenBank/DDBJ databases">
        <authorList>
            <consortium name="The Broad Institute Genome Sequencing Platform"/>
            <person name="Feldgarden M."/>
            <person name="Young S.K."/>
            <person name="Kodira C.D."/>
            <person name="Zeng Q."/>
            <person name="Koehrsen M."/>
            <person name="Alvarado L."/>
            <person name="Berlin A."/>
            <person name="Borenstein D."/>
            <person name="Chen Z."/>
            <person name="Engels R."/>
            <person name="Freedman E."/>
            <person name="Gellesch M."/>
            <person name="Goldberg J."/>
            <person name="Griggs A."/>
            <person name="Gujja S."/>
            <person name="Heiman D."/>
            <person name="Hepburn T."/>
            <person name="Howarth C."/>
            <person name="Jen D."/>
            <person name="Larson L."/>
            <person name="Lewis B."/>
            <person name="Mehta T."/>
            <person name="Park D."/>
            <person name="Pearson M."/>
            <person name="Roberts A."/>
            <person name="Saif S."/>
            <person name="Shea T."/>
            <person name="Shenoy N."/>
            <person name="Sisk P."/>
            <person name="Stolte C."/>
            <person name="Sykes S."/>
            <person name="Walk T."/>
            <person name="White J."/>
            <person name="Yandava C."/>
            <person name="Gilmore M."/>
            <person name="Manson J."/>
            <person name="Palmer K."/>
            <person name="Carniol K."/>
            <person name="Lander E."/>
            <person name="Nusbaum C."/>
            <person name="Galagan J."/>
            <person name="Birren B."/>
        </authorList>
    </citation>
    <scope>NUCLEOTIDE SEQUENCE [LARGE SCALE GENOMIC DNA]</scope>
    <source>
        <strain evidence="1 2">EC20</strain>
    </source>
</reference>
<organism evidence="1 2">
    <name type="scientific">Enterococcus casseliflavus EC20</name>
    <dbReference type="NCBI Taxonomy" id="565655"/>
    <lineage>
        <taxon>Bacteria</taxon>
        <taxon>Bacillati</taxon>
        <taxon>Bacillota</taxon>
        <taxon>Bacilli</taxon>
        <taxon>Lactobacillales</taxon>
        <taxon>Enterococcaceae</taxon>
        <taxon>Enterococcus</taxon>
    </lineage>
</organism>
<dbReference type="AlphaFoldDB" id="C9A6W6"/>
<name>C9A6W6_ENTCA</name>
<reference evidence="1 2" key="2">
    <citation type="submission" date="2013-03" db="EMBL/GenBank/DDBJ databases">
        <title>The Genome Sequence of Enterococcus casseliflavus EC20 (899205).</title>
        <authorList>
            <consortium name="The Broad Institute Genomics Platform"/>
            <consortium name="The Broad Institute Genome Sequencing Center for Infectious Disease"/>
            <person name="Russ C."/>
            <person name="Feldgarden M."/>
            <person name="Gilmore M."/>
            <person name="Manson J."/>
            <person name="Palmer K."/>
            <person name="Carniol K."/>
            <person name="Walker B."/>
            <person name="Young S.K."/>
            <person name="Zeng Q."/>
            <person name="Gargeya S."/>
            <person name="Fitzgerald M."/>
            <person name="Haas B."/>
            <person name="Abouelleil A."/>
            <person name="Allen A.W."/>
            <person name="Alvarado L."/>
            <person name="Arachchi H.M."/>
            <person name="Berlin A.M."/>
            <person name="Chapman S.B."/>
            <person name="Gainer-Dewar J."/>
            <person name="Goldberg J."/>
            <person name="Griggs A."/>
            <person name="Gujja S."/>
            <person name="Hansen M."/>
            <person name="Howarth C."/>
            <person name="Imamovic A."/>
            <person name="Ireland A."/>
            <person name="Larimer J."/>
            <person name="McCowan C."/>
            <person name="Murphy C."/>
            <person name="Pearson M."/>
            <person name="Poon T.W."/>
            <person name="Priest M."/>
            <person name="Roberts A."/>
            <person name="Saif S."/>
            <person name="Shea T."/>
            <person name="Sisk P."/>
            <person name="Sykes S."/>
            <person name="Wortman J."/>
            <person name="Nusbaum C."/>
            <person name="Birren B."/>
        </authorList>
    </citation>
    <scope>NUCLEOTIDE SEQUENCE [LARGE SCALE GENOMIC DNA]</scope>
    <source>
        <strain evidence="1 2">EC20</strain>
    </source>
</reference>
<proteinExistence type="predicted"/>
<dbReference type="EMBL" id="CP004856">
    <property type="protein sequence ID" value="EEV38227.1"/>
    <property type="molecule type" value="Genomic_DNA"/>
</dbReference>
<dbReference type="Proteomes" id="UP000012675">
    <property type="component" value="Chromosome"/>
</dbReference>